<sequence length="816" mass="90776">MRPFRGVQGRGWQAVRHVRAVASLADRGDPWHGRPTVGSETSRGTVLGRKLTLPQLERHLYAAADILRGKMDASEFKEYIFGMLFLKRASDEFEVAEKRIIAQLIADGRSRTDAERQATLRARYGDTLYVPEKARWAWLRDQIHHNVGDALNKALELLEHHNSTALEGVVQHIDFTRTVGQSSIPDRKLRDLIAHFNTVRLRNEDFEFPDLLGAAYEYLIGEFADSAGKKGGEFYTPRAVVRMMVALVDPKPGMEVYDPCSGSGGMLILARDWVAEHGGDPRNLRLVGQEYNGGVWSISKMNLLLHGIPDADIRNGDTLAEPMHVSSGELERFDRVLSNPPFSQNYSREGMDRENRFRWGWAPEGGKKADLMFVQHMVAVLRANGVAATVMPHGVLFRGGTERDIRTALLDDDVIEAVIGLAPNLFYGTGIPACVLVLRAPGSKPAERAGKVLFVNADAEFRAGRAQNYLMPEHVEKIVAAYHGFTDIPSYAKVVTREELRAADDNLNIRRYADNAPPLELQDVRAHLHGGVPRAEVAAKAGLFAAHGFDLGEVFVDRDADYLDFADGVTKSDLRRLVEGHPGVLAQEREAVEALSAWWEGNCELFDGLAAERGLHTTRTALLESFSAVLTPVGLLDRFQVAGVFVRWWDAVQFDLRTLAANGYDGVLDGWVTTIVTAAEDAQSKTDPFDHRLVRALLADFLDELATVEAQRAELDAKIKAATAPVDQGDEDAGEESTDTERLSPAELISLKRELTRVRRRHRELTREIVTRLEKARAELTIAEVRDLVLRLTYDLLAEHLAEYITLSISRPAVSR</sequence>
<dbReference type="Pfam" id="PF02384">
    <property type="entry name" value="N6_Mtase"/>
    <property type="match status" value="1"/>
</dbReference>
<dbReference type="GO" id="GO:0032259">
    <property type="term" value="P:methylation"/>
    <property type="evidence" value="ECO:0007669"/>
    <property type="project" value="UniProtKB-KW"/>
</dbReference>
<dbReference type="Gene3D" id="3.40.50.150">
    <property type="entry name" value="Vaccinia Virus protein VP39"/>
    <property type="match status" value="1"/>
</dbReference>
<dbReference type="Gene3D" id="1.20.1260.30">
    <property type="match status" value="1"/>
</dbReference>
<keyword evidence="5" id="KW-0949">S-adenosyl-L-methionine</keyword>
<evidence type="ECO:0000256" key="4">
    <source>
        <dbReference type="ARBA" id="ARBA00022679"/>
    </source>
</evidence>
<dbReference type="Proteomes" id="UP000001937">
    <property type="component" value="Chromosome"/>
</dbReference>
<evidence type="ECO:0000259" key="8">
    <source>
        <dbReference type="Pfam" id="PF02384"/>
    </source>
</evidence>
<dbReference type="PhylomeDB" id="Q2J5S8"/>
<gene>
    <name evidence="10" type="ordered locus">Francci3_4014</name>
</gene>
<feature type="domain" description="N6 adenine-specific DNA methyltransferase N-terminal" evidence="9">
    <location>
        <begin position="56"/>
        <end position="196"/>
    </location>
</feature>
<protein>
    <recommendedName>
        <fullName evidence="2">site-specific DNA-methyltransferase (adenine-specific)</fullName>
        <ecNumber evidence="2">2.1.1.72</ecNumber>
    </recommendedName>
</protein>
<dbReference type="InterPro" id="IPR022749">
    <property type="entry name" value="D12N6_MeTrfase_N"/>
</dbReference>
<comment type="similarity">
    <text evidence="1">Belongs to the N(4)/N(6)-methyltransferase family.</text>
</comment>
<dbReference type="GO" id="GO:0008170">
    <property type="term" value="F:N-methyltransferase activity"/>
    <property type="evidence" value="ECO:0007669"/>
    <property type="project" value="InterPro"/>
</dbReference>
<accession>Q2J5S8</accession>
<dbReference type="PROSITE" id="PS00092">
    <property type="entry name" value="N6_MTASE"/>
    <property type="match status" value="1"/>
</dbReference>
<dbReference type="STRING" id="106370.Francci3_4014"/>
<evidence type="ECO:0000256" key="6">
    <source>
        <dbReference type="ARBA" id="ARBA00022747"/>
    </source>
</evidence>
<dbReference type="GO" id="GO:0009007">
    <property type="term" value="F:site-specific DNA-methyltransferase (adenine-specific) activity"/>
    <property type="evidence" value="ECO:0007669"/>
    <property type="project" value="UniProtKB-EC"/>
</dbReference>
<dbReference type="SUPFAM" id="SSF53335">
    <property type="entry name" value="S-adenosyl-L-methionine-dependent methyltransferases"/>
    <property type="match status" value="1"/>
</dbReference>
<dbReference type="InterPro" id="IPR051537">
    <property type="entry name" value="DNA_Adenine_Mtase"/>
</dbReference>
<dbReference type="InterPro" id="IPR002052">
    <property type="entry name" value="DNA_methylase_N6_adenine_CS"/>
</dbReference>
<keyword evidence="4" id="KW-0808">Transferase</keyword>
<dbReference type="REBASE" id="11957">
    <property type="entry name" value="M.FspCORF4014P"/>
</dbReference>
<evidence type="ECO:0000259" key="9">
    <source>
        <dbReference type="Pfam" id="PF12161"/>
    </source>
</evidence>
<reference evidence="10 11" key="1">
    <citation type="journal article" date="2007" name="Genome Res.">
        <title>Genome characteristics of facultatively symbiotic Frankia sp. strains reflect host range and host plant biogeography.</title>
        <authorList>
            <person name="Normand P."/>
            <person name="Lapierre P."/>
            <person name="Tisa L.S."/>
            <person name="Gogarten J.P."/>
            <person name="Alloisio N."/>
            <person name="Bagnarol E."/>
            <person name="Bassi C.A."/>
            <person name="Berry A.M."/>
            <person name="Bickhart D.M."/>
            <person name="Choisne N."/>
            <person name="Couloux A."/>
            <person name="Cournoyer B."/>
            <person name="Cruveiller S."/>
            <person name="Daubin V."/>
            <person name="Demange N."/>
            <person name="Francino M.P."/>
            <person name="Goltsman E."/>
            <person name="Huang Y."/>
            <person name="Kopp O.R."/>
            <person name="Labarre L."/>
            <person name="Lapidus A."/>
            <person name="Lavire C."/>
            <person name="Marechal J."/>
            <person name="Martinez M."/>
            <person name="Mastronunzio J.E."/>
            <person name="Mullin B.C."/>
            <person name="Niemann J."/>
            <person name="Pujic P."/>
            <person name="Rawnsley T."/>
            <person name="Rouy Z."/>
            <person name="Schenowitz C."/>
            <person name="Sellstedt A."/>
            <person name="Tavares F."/>
            <person name="Tomkins J.P."/>
            <person name="Vallenet D."/>
            <person name="Valverde C."/>
            <person name="Wall L.G."/>
            <person name="Wang Y."/>
            <person name="Medigue C."/>
            <person name="Benson D.R."/>
        </authorList>
    </citation>
    <scope>NUCLEOTIDE SEQUENCE [LARGE SCALE GENOMIC DNA]</scope>
    <source>
        <strain evidence="11">DSM 45818 / CECT 9043 / CcI3</strain>
    </source>
</reference>
<evidence type="ECO:0000256" key="2">
    <source>
        <dbReference type="ARBA" id="ARBA00011900"/>
    </source>
</evidence>
<organism evidence="10 11">
    <name type="scientific">Frankia casuarinae (strain DSM 45818 / CECT 9043 / HFP020203 / CcI3)</name>
    <dbReference type="NCBI Taxonomy" id="106370"/>
    <lineage>
        <taxon>Bacteria</taxon>
        <taxon>Bacillati</taxon>
        <taxon>Actinomycetota</taxon>
        <taxon>Actinomycetes</taxon>
        <taxon>Frankiales</taxon>
        <taxon>Frankiaceae</taxon>
        <taxon>Frankia</taxon>
    </lineage>
</organism>
<feature type="domain" description="DNA methylase adenine-specific" evidence="8">
    <location>
        <begin position="210"/>
        <end position="515"/>
    </location>
</feature>
<dbReference type="eggNOG" id="COG0286">
    <property type="taxonomic scope" value="Bacteria"/>
</dbReference>
<dbReference type="GO" id="GO:0009307">
    <property type="term" value="P:DNA restriction-modification system"/>
    <property type="evidence" value="ECO:0007669"/>
    <property type="project" value="UniProtKB-KW"/>
</dbReference>
<evidence type="ECO:0000256" key="7">
    <source>
        <dbReference type="ARBA" id="ARBA00047942"/>
    </source>
</evidence>
<dbReference type="PANTHER" id="PTHR42933:SF3">
    <property type="entry name" value="TYPE I RESTRICTION ENZYME MJAVIII METHYLASE SUBUNIT"/>
    <property type="match status" value="1"/>
</dbReference>
<dbReference type="Pfam" id="PF12161">
    <property type="entry name" value="HsdM_N"/>
    <property type="match status" value="1"/>
</dbReference>
<dbReference type="EMBL" id="CP000249">
    <property type="protein sequence ID" value="ABD13364.1"/>
    <property type="molecule type" value="Genomic_DNA"/>
</dbReference>
<evidence type="ECO:0000256" key="3">
    <source>
        <dbReference type="ARBA" id="ARBA00022603"/>
    </source>
</evidence>
<evidence type="ECO:0000313" key="11">
    <source>
        <dbReference type="Proteomes" id="UP000001937"/>
    </source>
</evidence>
<keyword evidence="6" id="KW-0680">Restriction system</keyword>
<keyword evidence="3 10" id="KW-0489">Methyltransferase</keyword>
<name>Q2J5S8_FRACC</name>
<dbReference type="PANTHER" id="PTHR42933">
    <property type="entry name" value="SLR6095 PROTEIN"/>
    <property type="match status" value="1"/>
</dbReference>
<dbReference type="OrthoDB" id="9784823at2"/>
<dbReference type="KEGG" id="fra:Francci3_4014"/>
<proteinExistence type="inferred from homology"/>
<dbReference type="EC" id="2.1.1.72" evidence="2"/>
<evidence type="ECO:0000256" key="5">
    <source>
        <dbReference type="ARBA" id="ARBA00022691"/>
    </source>
</evidence>
<dbReference type="InterPro" id="IPR003356">
    <property type="entry name" value="DNA_methylase_A-5"/>
</dbReference>
<dbReference type="PRINTS" id="PR00507">
    <property type="entry name" value="N12N6MTFRASE"/>
</dbReference>
<keyword evidence="11" id="KW-1185">Reference proteome</keyword>
<evidence type="ECO:0000313" key="10">
    <source>
        <dbReference type="EMBL" id="ABD13364.1"/>
    </source>
</evidence>
<dbReference type="HOGENOM" id="CLU_013049_4_0_11"/>
<evidence type="ECO:0000256" key="1">
    <source>
        <dbReference type="ARBA" id="ARBA00006594"/>
    </source>
</evidence>
<dbReference type="AlphaFoldDB" id="Q2J5S8"/>
<comment type="catalytic activity">
    <reaction evidence="7">
        <text>a 2'-deoxyadenosine in DNA + S-adenosyl-L-methionine = an N(6)-methyl-2'-deoxyadenosine in DNA + S-adenosyl-L-homocysteine + H(+)</text>
        <dbReference type="Rhea" id="RHEA:15197"/>
        <dbReference type="Rhea" id="RHEA-COMP:12418"/>
        <dbReference type="Rhea" id="RHEA-COMP:12419"/>
        <dbReference type="ChEBI" id="CHEBI:15378"/>
        <dbReference type="ChEBI" id="CHEBI:57856"/>
        <dbReference type="ChEBI" id="CHEBI:59789"/>
        <dbReference type="ChEBI" id="CHEBI:90615"/>
        <dbReference type="ChEBI" id="CHEBI:90616"/>
        <dbReference type="EC" id="2.1.1.72"/>
    </reaction>
</comment>
<dbReference type="InterPro" id="IPR029063">
    <property type="entry name" value="SAM-dependent_MTases_sf"/>
</dbReference>
<dbReference type="GO" id="GO:0003677">
    <property type="term" value="F:DNA binding"/>
    <property type="evidence" value="ECO:0007669"/>
    <property type="project" value="InterPro"/>
</dbReference>
<dbReference type="InterPro" id="IPR038333">
    <property type="entry name" value="T1MK-like_N_sf"/>
</dbReference>